<dbReference type="PROSITE" id="PS50262">
    <property type="entry name" value="G_PROTEIN_RECEP_F1_2"/>
    <property type="match status" value="1"/>
</dbReference>
<keyword evidence="6 10" id="KW-0472">Membrane</keyword>
<evidence type="ECO:0000256" key="10">
    <source>
        <dbReference type="SAM" id="Phobius"/>
    </source>
</evidence>
<dbReference type="EMBL" id="CAJFCJ010000003">
    <property type="protein sequence ID" value="CAD5113331.1"/>
    <property type="molecule type" value="Genomic_DNA"/>
</dbReference>
<protein>
    <submittedName>
        <fullName evidence="12">DgyrCDS2508</fullName>
    </submittedName>
</protein>
<evidence type="ECO:0000259" key="11">
    <source>
        <dbReference type="PROSITE" id="PS50262"/>
    </source>
</evidence>
<evidence type="ECO:0000256" key="5">
    <source>
        <dbReference type="ARBA" id="ARBA00023040"/>
    </source>
</evidence>
<evidence type="ECO:0000256" key="3">
    <source>
        <dbReference type="ARBA" id="ARBA00022692"/>
    </source>
</evidence>
<accession>A0A7I8VAI5</accession>
<evidence type="ECO:0000313" key="12">
    <source>
        <dbReference type="EMBL" id="CAD5113331.1"/>
    </source>
</evidence>
<comment type="subcellular location">
    <subcellularLocation>
        <location evidence="1">Cell membrane</location>
        <topology evidence="1">Multi-pass membrane protein</topology>
    </subcellularLocation>
</comment>
<dbReference type="InterPro" id="IPR017452">
    <property type="entry name" value="GPCR_Rhodpsn_7TM"/>
</dbReference>
<dbReference type="AlphaFoldDB" id="A0A7I8VAI5"/>
<dbReference type="InterPro" id="IPR000276">
    <property type="entry name" value="GPCR_Rhodpsn"/>
</dbReference>
<feature type="transmembrane region" description="Helical" evidence="10">
    <location>
        <begin position="271"/>
        <end position="295"/>
    </location>
</feature>
<evidence type="ECO:0000256" key="8">
    <source>
        <dbReference type="ARBA" id="ARBA00023224"/>
    </source>
</evidence>
<feature type="transmembrane region" description="Helical" evidence="10">
    <location>
        <begin position="182"/>
        <end position="206"/>
    </location>
</feature>
<evidence type="ECO:0000256" key="9">
    <source>
        <dbReference type="RuleBase" id="RU000688"/>
    </source>
</evidence>
<evidence type="ECO:0000256" key="1">
    <source>
        <dbReference type="ARBA" id="ARBA00004651"/>
    </source>
</evidence>
<organism evidence="12 13">
    <name type="scientific">Dimorphilus gyrociliatus</name>
    <dbReference type="NCBI Taxonomy" id="2664684"/>
    <lineage>
        <taxon>Eukaryota</taxon>
        <taxon>Metazoa</taxon>
        <taxon>Spiralia</taxon>
        <taxon>Lophotrochozoa</taxon>
        <taxon>Annelida</taxon>
        <taxon>Polychaeta</taxon>
        <taxon>Polychaeta incertae sedis</taxon>
        <taxon>Dinophilidae</taxon>
        <taxon>Dimorphilus</taxon>
    </lineage>
</organism>
<dbReference type="PANTHER" id="PTHR24249:SF406">
    <property type="entry name" value="G-PROTEIN COUPLED RECEPTORS FAMILY 1 PROFILE DOMAIN-CONTAINING PROTEIN"/>
    <property type="match status" value="1"/>
</dbReference>
<evidence type="ECO:0000313" key="13">
    <source>
        <dbReference type="Proteomes" id="UP000549394"/>
    </source>
</evidence>
<dbReference type="InterPro" id="IPR050569">
    <property type="entry name" value="TAAR"/>
</dbReference>
<keyword evidence="5 9" id="KW-0297">G-protein coupled receptor</keyword>
<evidence type="ECO:0000256" key="2">
    <source>
        <dbReference type="ARBA" id="ARBA00022475"/>
    </source>
</evidence>
<keyword evidence="3 9" id="KW-0812">Transmembrane</keyword>
<feature type="transmembrane region" description="Helical" evidence="10">
    <location>
        <begin position="59"/>
        <end position="80"/>
    </location>
</feature>
<keyword evidence="2" id="KW-1003">Cell membrane</keyword>
<dbReference type="Pfam" id="PF00001">
    <property type="entry name" value="7tm_1"/>
    <property type="match status" value="1"/>
</dbReference>
<dbReference type="GO" id="GO:0005886">
    <property type="term" value="C:plasma membrane"/>
    <property type="evidence" value="ECO:0007669"/>
    <property type="project" value="UniProtKB-SubCell"/>
</dbReference>
<evidence type="ECO:0000256" key="6">
    <source>
        <dbReference type="ARBA" id="ARBA00023136"/>
    </source>
</evidence>
<name>A0A7I8VAI5_9ANNE</name>
<keyword evidence="13" id="KW-1185">Reference proteome</keyword>
<feature type="transmembrane region" description="Helical" evidence="10">
    <location>
        <begin position="238"/>
        <end position="259"/>
    </location>
</feature>
<keyword evidence="8 9" id="KW-0807">Transducer</keyword>
<dbReference type="PANTHER" id="PTHR24249">
    <property type="entry name" value="HISTAMINE RECEPTOR-RELATED G-PROTEIN COUPLED RECEPTOR"/>
    <property type="match status" value="1"/>
</dbReference>
<proteinExistence type="inferred from homology"/>
<dbReference type="CDD" id="cd00637">
    <property type="entry name" value="7tm_classA_rhodopsin-like"/>
    <property type="match status" value="1"/>
</dbReference>
<dbReference type="Gene3D" id="1.20.1070.10">
    <property type="entry name" value="Rhodopsin 7-helix transmembrane proteins"/>
    <property type="match status" value="1"/>
</dbReference>
<comment type="caution">
    <text evidence="12">The sequence shown here is derived from an EMBL/GenBank/DDBJ whole genome shotgun (WGS) entry which is preliminary data.</text>
</comment>
<feature type="domain" description="G-protein coupled receptors family 1 profile" evidence="11">
    <location>
        <begin position="39"/>
        <end position="292"/>
    </location>
</feature>
<feature type="transmembrane region" description="Helical" evidence="10">
    <location>
        <begin position="100"/>
        <end position="118"/>
    </location>
</feature>
<dbReference type="OrthoDB" id="6102451at2759"/>
<evidence type="ECO:0000256" key="7">
    <source>
        <dbReference type="ARBA" id="ARBA00023170"/>
    </source>
</evidence>
<dbReference type="GO" id="GO:0004930">
    <property type="term" value="F:G protein-coupled receptor activity"/>
    <property type="evidence" value="ECO:0007669"/>
    <property type="project" value="UniProtKB-KW"/>
</dbReference>
<evidence type="ECO:0000256" key="4">
    <source>
        <dbReference type="ARBA" id="ARBA00022989"/>
    </source>
</evidence>
<dbReference type="PROSITE" id="PS00237">
    <property type="entry name" value="G_PROTEIN_RECEP_F1_1"/>
    <property type="match status" value="1"/>
</dbReference>
<feature type="transmembrane region" description="Helical" evidence="10">
    <location>
        <begin position="139"/>
        <end position="162"/>
    </location>
</feature>
<feature type="transmembrane region" description="Helical" evidence="10">
    <location>
        <begin position="27"/>
        <end position="47"/>
    </location>
</feature>
<dbReference type="SUPFAM" id="SSF81321">
    <property type="entry name" value="Family A G protein-coupled receptor-like"/>
    <property type="match status" value="1"/>
</dbReference>
<comment type="similarity">
    <text evidence="9">Belongs to the G-protein coupled receptor 1 family.</text>
</comment>
<reference evidence="12 13" key="1">
    <citation type="submission" date="2020-08" db="EMBL/GenBank/DDBJ databases">
        <authorList>
            <person name="Hejnol A."/>
        </authorList>
    </citation>
    <scope>NUCLEOTIDE SEQUENCE [LARGE SCALE GENOMIC DNA]</scope>
</reference>
<dbReference type="Proteomes" id="UP000549394">
    <property type="component" value="Unassembled WGS sequence"/>
</dbReference>
<dbReference type="PRINTS" id="PR00237">
    <property type="entry name" value="GPCRRHODOPSN"/>
</dbReference>
<keyword evidence="4 10" id="KW-1133">Transmembrane helix</keyword>
<gene>
    <name evidence="12" type="ORF">DGYR_LOCUS2344</name>
</gene>
<keyword evidence="7 9" id="KW-0675">Receptor</keyword>
<sequence length="343" mass="38889">MSKLNLTNSTIVEDDFEHPLSVIPRTALIGTIGILTVFSNSLGISVLRITTEIPYIPRICLINLGVADLLVGIIACLPSLAPSILDKWPYGDIWCQISGISHGVSITVSIWSILLVSIDRYFAIVHALRYRQIVTIKRIKIILACMWTVGTLSYSLPLPFAHKFLYYRYIREEYMCSIHFDFLWFCIFTAVYMPIFSNTGIFITTFRSVMKLRQTKKLGGESSVHGASLKKNMKAVKMLVITAITFFMFWCPYIFNVFINKFSPNPPSLPPIVPFIMVWLANSNSFVNVIIYLILYPHFRKNALIVLISFSKGRCCIKKSDKKEILNNISSKVSGPQTSESMN</sequence>